<sequence>MAVIGISFARNANGQDTQKKSAGGISRVTGARKKGIQVECVEHPPVKCVEKYIPENPTLETLKQLARQGALKDMPNHLRERLLGNEADSGKPLN</sequence>
<dbReference type="AlphaFoldDB" id="A0A2P4X2J9"/>
<accession>A0A2P4X2J9</accession>
<gene>
    <name evidence="1" type="ORF">PHPALM_31456</name>
</gene>
<protein>
    <submittedName>
        <fullName evidence="1">Uncharacterized protein</fullName>
    </submittedName>
</protein>
<proteinExistence type="predicted"/>
<evidence type="ECO:0000313" key="2">
    <source>
        <dbReference type="Proteomes" id="UP000237271"/>
    </source>
</evidence>
<dbReference type="OrthoDB" id="145667at2759"/>
<reference evidence="1 2" key="1">
    <citation type="journal article" date="2017" name="Genome Biol. Evol.">
        <title>Phytophthora megakarya and P. palmivora, closely related causal agents of cacao black pod rot, underwent increases in genome sizes and gene numbers by different mechanisms.</title>
        <authorList>
            <person name="Ali S.S."/>
            <person name="Shao J."/>
            <person name="Lary D.J."/>
            <person name="Kronmiller B."/>
            <person name="Shen D."/>
            <person name="Strem M.D."/>
            <person name="Amoako-Attah I."/>
            <person name="Akrofi A.Y."/>
            <person name="Begoude B.A."/>
            <person name="Ten Hoopen G.M."/>
            <person name="Coulibaly K."/>
            <person name="Kebe B.I."/>
            <person name="Melnick R.L."/>
            <person name="Guiltinan M.J."/>
            <person name="Tyler B.M."/>
            <person name="Meinhardt L.W."/>
            <person name="Bailey B.A."/>
        </authorList>
    </citation>
    <scope>NUCLEOTIDE SEQUENCE [LARGE SCALE GENOMIC DNA]</scope>
    <source>
        <strain evidence="2">sbr112.9</strain>
    </source>
</reference>
<organism evidence="1 2">
    <name type="scientific">Phytophthora palmivora</name>
    <dbReference type="NCBI Taxonomy" id="4796"/>
    <lineage>
        <taxon>Eukaryota</taxon>
        <taxon>Sar</taxon>
        <taxon>Stramenopiles</taxon>
        <taxon>Oomycota</taxon>
        <taxon>Peronosporomycetes</taxon>
        <taxon>Peronosporales</taxon>
        <taxon>Peronosporaceae</taxon>
        <taxon>Phytophthora</taxon>
    </lineage>
</organism>
<dbReference type="Proteomes" id="UP000237271">
    <property type="component" value="Unassembled WGS sequence"/>
</dbReference>
<keyword evidence="2" id="KW-1185">Reference proteome</keyword>
<evidence type="ECO:0000313" key="1">
    <source>
        <dbReference type="EMBL" id="POM59767.1"/>
    </source>
</evidence>
<dbReference type="EMBL" id="NCKW01017030">
    <property type="protein sequence ID" value="POM59767.1"/>
    <property type="molecule type" value="Genomic_DNA"/>
</dbReference>
<comment type="caution">
    <text evidence="1">The sequence shown here is derived from an EMBL/GenBank/DDBJ whole genome shotgun (WGS) entry which is preliminary data.</text>
</comment>
<name>A0A2P4X2J9_9STRA</name>